<gene>
    <name evidence="2" type="ORF">LSH36_11g04001</name>
</gene>
<evidence type="ECO:0000256" key="1">
    <source>
        <dbReference type="SAM" id="MobiDB-lite"/>
    </source>
</evidence>
<feature type="region of interest" description="Disordered" evidence="1">
    <location>
        <begin position="1"/>
        <end position="31"/>
    </location>
</feature>
<protein>
    <submittedName>
        <fullName evidence="2">Uncharacterized protein</fullName>
    </submittedName>
</protein>
<dbReference type="AlphaFoldDB" id="A0AAD9NI18"/>
<organism evidence="2 3">
    <name type="scientific">Paralvinella palmiformis</name>
    <dbReference type="NCBI Taxonomy" id="53620"/>
    <lineage>
        <taxon>Eukaryota</taxon>
        <taxon>Metazoa</taxon>
        <taxon>Spiralia</taxon>
        <taxon>Lophotrochozoa</taxon>
        <taxon>Annelida</taxon>
        <taxon>Polychaeta</taxon>
        <taxon>Sedentaria</taxon>
        <taxon>Canalipalpata</taxon>
        <taxon>Terebellida</taxon>
        <taxon>Terebelliformia</taxon>
        <taxon>Alvinellidae</taxon>
        <taxon>Paralvinella</taxon>
    </lineage>
</organism>
<evidence type="ECO:0000313" key="3">
    <source>
        <dbReference type="Proteomes" id="UP001208570"/>
    </source>
</evidence>
<keyword evidence="3" id="KW-1185">Reference proteome</keyword>
<feature type="compositionally biased region" description="Basic and acidic residues" evidence="1">
    <location>
        <begin position="1"/>
        <end position="23"/>
    </location>
</feature>
<dbReference type="Proteomes" id="UP001208570">
    <property type="component" value="Unassembled WGS sequence"/>
</dbReference>
<feature type="region of interest" description="Disordered" evidence="1">
    <location>
        <begin position="140"/>
        <end position="192"/>
    </location>
</feature>
<evidence type="ECO:0000313" key="2">
    <source>
        <dbReference type="EMBL" id="KAK2169298.1"/>
    </source>
</evidence>
<accession>A0AAD9NI18</accession>
<proteinExistence type="predicted"/>
<feature type="region of interest" description="Disordered" evidence="1">
    <location>
        <begin position="249"/>
        <end position="270"/>
    </location>
</feature>
<comment type="caution">
    <text evidence="2">The sequence shown here is derived from an EMBL/GenBank/DDBJ whole genome shotgun (WGS) entry which is preliminary data.</text>
</comment>
<reference evidence="2" key="1">
    <citation type="journal article" date="2023" name="Mol. Biol. Evol.">
        <title>Third-Generation Sequencing Reveals the Adaptive Role of the Epigenome in Three Deep-Sea Polychaetes.</title>
        <authorList>
            <person name="Perez M."/>
            <person name="Aroh O."/>
            <person name="Sun Y."/>
            <person name="Lan Y."/>
            <person name="Juniper S.K."/>
            <person name="Young C.R."/>
            <person name="Angers B."/>
            <person name="Qian P.Y."/>
        </authorList>
    </citation>
    <scope>NUCLEOTIDE SEQUENCE</scope>
    <source>
        <strain evidence="2">P08H-3</strain>
    </source>
</reference>
<sequence>MKHPSDIDRLGFEPRPDNNKRPSSETSLPANKDHSAVLCPRCFRPLSANFSNFDSAPFHEHSYLLMCRNMGKREEMERIAAKFGIRGSTFQPSTRPNKSTILHPGGSYFGYSNARSLTRQPRSMDSALKRQSGRVYIREASTLATNRQDDGRRTNNQVGHPKNGRSTDAGGEIAVASNPEGYPEHKGNQPVTGRKCTCTSGYVYDKTDFADRTGLCSGHFCDFSHASPVPVYISPKFMMQNPRERKKVNSRRHLSPAGDQADNVKRPLSVTRHKKVPPINSQAGAVYINKDAGTVQDNKKSSTISVNKTTMDIYLPQLCMSQDSDEESVC</sequence>
<dbReference type="EMBL" id="JAODUP010000011">
    <property type="protein sequence ID" value="KAK2169298.1"/>
    <property type="molecule type" value="Genomic_DNA"/>
</dbReference>
<name>A0AAD9NI18_9ANNE</name>